<comment type="caution">
    <text evidence="1">The sequence shown here is derived from an EMBL/GenBank/DDBJ whole genome shotgun (WGS) entry which is preliminary data.</text>
</comment>
<accession>A0A554LQ18</accession>
<sequence length="233" mass="26089">MSKSLKSLLVLAFLVVVIAGYYYKKSSDNKISDSQSPIVGTINYSNNQKSKDEETVNWQNYQDPSGIFSLKYPESSAVNSDAKETKISTKVETIADLVKNGFAAEKEKEALENGKLGDIATGSFSDSNKIIMLDGGKATAKEYIIFADKLKCEVDMILNLIFYYSDKRVKISYQIDNFAVRVPADYLVASDKCENKLLNESRFFANLSTGKVNGELQTFYNDFDEIVKSIKIY</sequence>
<evidence type="ECO:0000313" key="1">
    <source>
        <dbReference type="EMBL" id="TSC94977.1"/>
    </source>
</evidence>
<evidence type="ECO:0008006" key="3">
    <source>
        <dbReference type="Google" id="ProtNLM"/>
    </source>
</evidence>
<dbReference type="EMBL" id="VMGN01000002">
    <property type="protein sequence ID" value="TSC94977.1"/>
    <property type="molecule type" value="Genomic_DNA"/>
</dbReference>
<organism evidence="1 2">
    <name type="scientific">Candidatus Berkelbacteria bacterium Athens1014_28</name>
    <dbReference type="NCBI Taxonomy" id="2017145"/>
    <lineage>
        <taxon>Bacteria</taxon>
        <taxon>Candidatus Berkelbacteria</taxon>
    </lineage>
</organism>
<reference evidence="1 2" key="1">
    <citation type="submission" date="2017-07" db="EMBL/GenBank/DDBJ databases">
        <title>Mechanisms for carbon and nitrogen cycling indicate functional differentiation within the Candidate Phyla Radiation.</title>
        <authorList>
            <person name="Danczak R.E."/>
            <person name="Johnston M.D."/>
            <person name="Kenah C."/>
            <person name="Slattery M."/>
            <person name="Wrighton K.C."/>
            <person name="Wilkins M.J."/>
        </authorList>
    </citation>
    <scope>NUCLEOTIDE SEQUENCE [LARGE SCALE GENOMIC DNA]</scope>
    <source>
        <strain evidence="1">Athens1014_28</strain>
    </source>
</reference>
<protein>
    <recommendedName>
        <fullName evidence="3">Lipoprotein</fullName>
    </recommendedName>
</protein>
<gene>
    <name evidence="1" type="ORF">Athens101428_48</name>
</gene>
<name>A0A554LQ18_9BACT</name>
<proteinExistence type="predicted"/>
<dbReference type="AlphaFoldDB" id="A0A554LQ18"/>
<evidence type="ECO:0000313" key="2">
    <source>
        <dbReference type="Proteomes" id="UP000316495"/>
    </source>
</evidence>
<dbReference type="Proteomes" id="UP000316495">
    <property type="component" value="Unassembled WGS sequence"/>
</dbReference>